<dbReference type="AlphaFoldDB" id="A0A6J6W7Z7"/>
<gene>
    <name evidence="1" type="ORF">UFOPK2894_01054</name>
</gene>
<reference evidence="1" key="1">
    <citation type="submission" date="2020-05" db="EMBL/GenBank/DDBJ databases">
        <authorList>
            <person name="Chiriac C."/>
            <person name="Salcher M."/>
            <person name="Ghai R."/>
            <person name="Kavagutti S V."/>
        </authorList>
    </citation>
    <scope>NUCLEOTIDE SEQUENCE</scope>
</reference>
<sequence length="59" mass="6291">MPSNIRVVVVRFSVEKPTRCSLAPDGANAKVTLGFPDSDLATSESVRPRISALALVFGF</sequence>
<protein>
    <submittedName>
        <fullName evidence="1">Unannotated protein</fullName>
    </submittedName>
</protein>
<proteinExistence type="predicted"/>
<dbReference type="EMBL" id="CAEZZQ010000064">
    <property type="protein sequence ID" value="CAB4778797.1"/>
    <property type="molecule type" value="Genomic_DNA"/>
</dbReference>
<organism evidence="1">
    <name type="scientific">freshwater metagenome</name>
    <dbReference type="NCBI Taxonomy" id="449393"/>
    <lineage>
        <taxon>unclassified sequences</taxon>
        <taxon>metagenomes</taxon>
        <taxon>ecological metagenomes</taxon>
    </lineage>
</organism>
<evidence type="ECO:0000313" key="1">
    <source>
        <dbReference type="EMBL" id="CAB4778797.1"/>
    </source>
</evidence>
<accession>A0A6J6W7Z7</accession>
<name>A0A6J6W7Z7_9ZZZZ</name>